<accession>A0A9D7FBL9</accession>
<dbReference type="Proteomes" id="UP000886602">
    <property type="component" value="Unassembled WGS sequence"/>
</dbReference>
<dbReference type="EMBL" id="JADJNC010000003">
    <property type="protein sequence ID" value="MBK7421821.1"/>
    <property type="molecule type" value="Genomic_DNA"/>
</dbReference>
<dbReference type="AlphaFoldDB" id="A0A9D7FBL9"/>
<dbReference type="GO" id="GO:0051537">
    <property type="term" value="F:2 iron, 2 sulfur cluster binding"/>
    <property type="evidence" value="ECO:0007669"/>
    <property type="project" value="InterPro"/>
</dbReference>
<sequence length="62" mass="6838">MHDTGILTSGTVDGEKNFCPRQGQRLPIKTGLVLALLTCEDIATFHGRVEDGLVKVRDGRWD</sequence>
<dbReference type="SUPFAM" id="SSF50022">
    <property type="entry name" value="ISP domain"/>
    <property type="match status" value="1"/>
</dbReference>
<name>A0A9D7FBL9_9RHOO</name>
<organism evidence="1 2">
    <name type="scientific">Candidatus Propionivibrio dominans</name>
    <dbReference type="NCBI Taxonomy" id="2954373"/>
    <lineage>
        <taxon>Bacteria</taxon>
        <taxon>Pseudomonadati</taxon>
        <taxon>Pseudomonadota</taxon>
        <taxon>Betaproteobacteria</taxon>
        <taxon>Rhodocyclales</taxon>
        <taxon>Rhodocyclaceae</taxon>
        <taxon>Propionivibrio</taxon>
    </lineage>
</organism>
<proteinExistence type="predicted"/>
<evidence type="ECO:0000313" key="2">
    <source>
        <dbReference type="Proteomes" id="UP000886602"/>
    </source>
</evidence>
<gene>
    <name evidence="1" type="ORF">IPJ48_01280</name>
</gene>
<evidence type="ECO:0000313" key="1">
    <source>
        <dbReference type="EMBL" id="MBK7421821.1"/>
    </source>
</evidence>
<dbReference type="InterPro" id="IPR036922">
    <property type="entry name" value="Rieske_2Fe-2S_sf"/>
</dbReference>
<reference evidence="1" key="1">
    <citation type="submission" date="2020-10" db="EMBL/GenBank/DDBJ databases">
        <title>Connecting structure to function with the recovery of over 1000 high-quality activated sludge metagenome-assembled genomes encoding full-length rRNA genes using long-read sequencing.</title>
        <authorList>
            <person name="Singleton C.M."/>
            <person name="Petriglieri F."/>
            <person name="Kristensen J.M."/>
            <person name="Kirkegaard R.H."/>
            <person name="Michaelsen T.Y."/>
            <person name="Andersen M.H."/>
            <person name="Karst S.M."/>
            <person name="Dueholm M.S."/>
            <person name="Nielsen P.H."/>
            <person name="Albertsen M."/>
        </authorList>
    </citation>
    <scope>NUCLEOTIDE SEQUENCE</scope>
    <source>
        <strain evidence="1">EsbW_18-Q3-R4-48_MAXAC.044</strain>
    </source>
</reference>
<protein>
    <submittedName>
        <fullName evidence="1">Uncharacterized protein</fullName>
    </submittedName>
</protein>
<dbReference type="Gene3D" id="2.102.10.10">
    <property type="entry name" value="Rieske [2Fe-2S] iron-sulphur domain"/>
    <property type="match status" value="1"/>
</dbReference>
<comment type="caution">
    <text evidence="1">The sequence shown here is derived from an EMBL/GenBank/DDBJ whole genome shotgun (WGS) entry which is preliminary data.</text>
</comment>